<dbReference type="InterPro" id="IPR007525">
    <property type="entry name" value="FrhB_FdhB_C"/>
</dbReference>
<dbReference type="PANTHER" id="PTHR43193">
    <property type="match status" value="1"/>
</dbReference>
<dbReference type="InterPro" id="IPR052977">
    <property type="entry name" value="Polyferredoxin-like_ET"/>
</dbReference>
<reference evidence="3" key="1">
    <citation type="submission" date="2022-10" db="EMBL/GenBank/DDBJ databases">
        <title>Human gut microbiome strain richness.</title>
        <authorList>
            <person name="Chen-Liaw A."/>
        </authorList>
    </citation>
    <scope>NUCLEOTIDE SEQUENCE</scope>
    <source>
        <strain evidence="3">RTP21484st1_H8_RTP21484_190118</strain>
    </source>
</reference>
<dbReference type="EMBL" id="JAQQPO010000027">
    <property type="protein sequence ID" value="MDC7960531.1"/>
    <property type="molecule type" value="Genomic_DNA"/>
</dbReference>
<gene>
    <name evidence="3" type="ORF">PQ628_20240</name>
</gene>
<organism evidence="3 4">
    <name type="scientific">Bacteroides ovatus</name>
    <dbReference type="NCBI Taxonomy" id="28116"/>
    <lineage>
        <taxon>Bacteria</taxon>
        <taxon>Pseudomonadati</taxon>
        <taxon>Bacteroidota</taxon>
        <taxon>Bacteroidia</taxon>
        <taxon>Bacteroidales</taxon>
        <taxon>Bacteroidaceae</taxon>
        <taxon>Bacteroides</taxon>
    </lineage>
</organism>
<dbReference type="Proteomes" id="UP001215078">
    <property type="component" value="Unassembled WGS sequence"/>
</dbReference>
<dbReference type="RefSeq" id="WP_272841971.1">
    <property type="nucleotide sequence ID" value="NZ_JAQQPO010000027.1"/>
</dbReference>
<dbReference type="Pfam" id="PF04422">
    <property type="entry name" value="FrhB_FdhB_N"/>
    <property type="match status" value="1"/>
</dbReference>
<comment type="caution">
    <text evidence="3">The sequence shown here is derived from an EMBL/GenBank/DDBJ whole genome shotgun (WGS) entry which is preliminary data.</text>
</comment>
<dbReference type="InterPro" id="IPR007516">
    <property type="entry name" value="Co_F420_Hydgase/DH_bsu_N"/>
</dbReference>
<evidence type="ECO:0000259" key="1">
    <source>
        <dbReference type="Pfam" id="PF04422"/>
    </source>
</evidence>
<evidence type="ECO:0000313" key="4">
    <source>
        <dbReference type="Proteomes" id="UP001215078"/>
    </source>
</evidence>
<dbReference type="AlphaFoldDB" id="A0AAW6IKG3"/>
<proteinExistence type="predicted"/>
<feature type="domain" description="Coenzyme F420 hydrogenase/dehydrogenase beta subunit C-terminal" evidence="2">
    <location>
        <begin position="89"/>
        <end position="247"/>
    </location>
</feature>
<protein>
    <submittedName>
        <fullName evidence="3">Coenzyme F420 hydrogenase/dehydrogenase, beta subunit C-terminal domain</fullName>
    </submittedName>
</protein>
<dbReference type="Pfam" id="PF04432">
    <property type="entry name" value="FrhB_FdhB_C"/>
    <property type="match status" value="1"/>
</dbReference>
<dbReference type="PANTHER" id="PTHR43193:SF2">
    <property type="entry name" value="POLYFERREDOXIN PROTEIN FWDF"/>
    <property type="match status" value="1"/>
</dbReference>
<name>A0AAW6IKG3_BACOV</name>
<feature type="domain" description="Coenzyme F420 hydrogenase/dehydrogenase beta subunit N-terminal" evidence="1">
    <location>
        <begin position="6"/>
        <end position="72"/>
    </location>
</feature>
<evidence type="ECO:0000259" key="2">
    <source>
        <dbReference type="Pfam" id="PF04432"/>
    </source>
</evidence>
<sequence>METKAFSAYAQNKELHEQSSSGGVFSLLAIEILKQGGIVFGAAFDEHWNVQHMCIDRIDKLPLLRGSKYVQSILGSTFKEIRFYLLRGKKVLFCGTPCQVNGLLSYLGKELCVNLLTVDFACHGVPSFKVWQSYIGKMLCNIESISFRNKRFGWKTYSLQVVYTSNKTVSSIFTHDMFMQAFIKNYTLRPSCYNCVVKGVNRVSDITLADYWGVSKYSPKMNHLQGVSLLLVHSIKGMKVLNSIPPSEIIINEETLETCVTMNSSIIKSSVKPQHRDEFMSSLDSMLFTESYKKYVSHNKIEDLKLYIKGYVKICAYYLNRIGLNVRT</sequence>
<accession>A0AAW6IKG3</accession>
<evidence type="ECO:0000313" key="3">
    <source>
        <dbReference type="EMBL" id="MDC7960531.1"/>
    </source>
</evidence>